<dbReference type="RefSeq" id="WP_132241258.1">
    <property type="nucleotide sequence ID" value="NZ_SLZU01000001.1"/>
</dbReference>
<evidence type="ECO:0000259" key="1">
    <source>
        <dbReference type="PROSITE" id="PS50943"/>
    </source>
</evidence>
<evidence type="ECO:0000313" key="3">
    <source>
        <dbReference type="Proteomes" id="UP000295696"/>
    </source>
</evidence>
<gene>
    <name evidence="2" type="ORF">EDD52_101311</name>
</gene>
<dbReference type="Gene3D" id="1.10.260.40">
    <property type="entry name" value="lambda repressor-like DNA-binding domains"/>
    <property type="match status" value="1"/>
</dbReference>
<dbReference type="Pfam" id="PF01381">
    <property type="entry name" value="HTH_3"/>
    <property type="match status" value="1"/>
</dbReference>
<comment type="caution">
    <text evidence="2">The sequence shown here is derived from an EMBL/GenBank/DDBJ whole genome shotgun (WGS) entry which is preliminary data.</text>
</comment>
<keyword evidence="3" id="KW-1185">Reference proteome</keyword>
<dbReference type="AlphaFoldDB" id="A0A4R3JLK6"/>
<dbReference type="InterPro" id="IPR018653">
    <property type="entry name" value="ScfR_C"/>
</dbReference>
<dbReference type="SUPFAM" id="SSF47413">
    <property type="entry name" value="lambda repressor-like DNA-binding domains"/>
    <property type="match status" value="1"/>
</dbReference>
<accession>A0A4R3JLK6</accession>
<sequence>MARDTLTGSRIRERRIMAGMKQSELARIAGISASYLNLIEHNRRRIGGKLLLSISQILNVEPSLLTEGAEATLIATLREAAQDRGRAEDGAAGPPPETALLEEFAGRFPGWAWLLADGQRRIDALERTVETLTDRMTHDPHLAASLHEMLSTVTAIRSTASILAEPAEIEPEWRDRFHRNLNEDSKRLAESSQALVRYLDTVDDVSSDLGSPQEEVDAFLGAHAWHFPALETGGTPDDVMRDNALGSVSRYLVRQVLDRYVADAEALPMGRLLDALEQVGPEPLSLSLRTGCDPARVMRRLASLPDSAGAGWFGLAACDASGTLTMRKAPKDFPLPRYGAACALWPLFTALSRPNVVLSQELEQTGRDPAMYQAYAIAQPVGTPQLNRDPLLEAHMLLIPRVAEEIGDAPLRVGVSCRICPRTDCEGRREPSILDGSF</sequence>
<evidence type="ECO:0000313" key="2">
    <source>
        <dbReference type="EMBL" id="TCS67216.1"/>
    </source>
</evidence>
<proteinExistence type="predicted"/>
<dbReference type="PROSITE" id="PS50943">
    <property type="entry name" value="HTH_CROC1"/>
    <property type="match status" value="1"/>
</dbReference>
<dbReference type="InterPro" id="IPR010982">
    <property type="entry name" value="Lambda_DNA-bd_dom_sf"/>
</dbReference>
<dbReference type="OrthoDB" id="7790108at2"/>
<dbReference type="CDD" id="cd00093">
    <property type="entry name" value="HTH_XRE"/>
    <property type="match status" value="1"/>
</dbReference>
<organism evidence="2 3">
    <name type="scientific">Primorskyibacter sedentarius</name>
    <dbReference type="NCBI Taxonomy" id="745311"/>
    <lineage>
        <taxon>Bacteria</taxon>
        <taxon>Pseudomonadati</taxon>
        <taxon>Pseudomonadota</taxon>
        <taxon>Alphaproteobacteria</taxon>
        <taxon>Rhodobacterales</taxon>
        <taxon>Roseobacteraceae</taxon>
        <taxon>Primorskyibacter</taxon>
    </lineage>
</organism>
<dbReference type="SMART" id="SM00530">
    <property type="entry name" value="HTH_XRE"/>
    <property type="match status" value="1"/>
</dbReference>
<dbReference type="Proteomes" id="UP000295696">
    <property type="component" value="Unassembled WGS sequence"/>
</dbReference>
<reference evidence="2 3" key="1">
    <citation type="submission" date="2019-03" db="EMBL/GenBank/DDBJ databases">
        <title>Genomic Encyclopedia of Type Strains, Phase IV (KMG-IV): sequencing the most valuable type-strain genomes for metagenomic binning, comparative biology and taxonomic classification.</title>
        <authorList>
            <person name="Goeker M."/>
        </authorList>
    </citation>
    <scope>NUCLEOTIDE SEQUENCE [LARGE SCALE GENOMIC DNA]</scope>
    <source>
        <strain evidence="2 3">DSM 104836</strain>
    </source>
</reference>
<protein>
    <recommendedName>
        <fullName evidence="1">HTH cro/C1-type domain-containing protein</fullName>
    </recommendedName>
</protein>
<dbReference type="EMBL" id="SLZU01000001">
    <property type="protein sequence ID" value="TCS67216.1"/>
    <property type="molecule type" value="Genomic_DNA"/>
</dbReference>
<dbReference type="Pfam" id="PF09856">
    <property type="entry name" value="ScfRs"/>
    <property type="match status" value="1"/>
</dbReference>
<dbReference type="InterPro" id="IPR001387">
    <property type="entry name" value="Cro/C1-type_HTH"/>
</dbReference>
<dbReference type="GO" id="GO:0003677">
    <property type="term" value="F:DNA binding"/>
    <property type="evidence" value="ECO:0007669"/>
    <property type="project" value="InterPro"/>
</dbReference>
<feature type="domain" description="HTH cro/C1-type" evidence="1">
    <location>
        <begin position="11"/>
        <end position="65"/>
    </location>
</feature>
<name>A0A4R3JLK6_9RHOB</name>